<evidence type="ECO:0000313" key="2">
    <source>
        <dbReference type="EMBL" id="GJJ07766.1"/>
    </source>
</evidence>
<dbReference type="InterPro" id="IPR036412">
    <property type="entry name" value="HAD-like_sf"/>
</dbReference>
<feature type="region of interest" description="Disordered" evidence="1">
    <location>
        <begin position="1"/>
        <end position="21"/>
    </location>
</feature>
<organism evidence="2 3">
    <name type="scientific">Clathrus columnatus</name>
    <dbReference type="NCBI Taxonomy" id="1419009"/>
    <lineage>
        <taxon>Eukaryota</taxon>
        <taxon>Fungi</taxon>
        <taxon>Dikarya</taxon>
        <taxon>Basidiomycota</taxon>
        <taxon>Agaricomycotina</taxon>
        <taxon>Agaricomycetes</taxon>
        <taxon>Phallomycetidae</taxon>
        <taxon>Phallales</taxon>
        <taxon>Clathraceae</taxon>
        <taxon>Clathrus</taxon>
    </lineage>
</organism>
<dbReference type="AlphaFoldDB" id="A0AAV5A408"/>
<evidence type="ECO:0000313" key="3">
    <source>
        <dbReference type="Proteomes" id="UP001050691"/>
    </source>
</evidence>
<dbReference type="Proteomes" id="UP001050691">
    <property type="component" value="Unassembled WGS sequence"/>
</dbReference>
<dbReference type="InterPro" id="IPR050324">
    <property type="entry name" value="CDP-alcohol_PTase-I"/>
</dbReference>
<proteinExistence type="predicted"/>
<reference evidence="2" key="1">
    <citation type="submission" date="2021-10" db="EMBL/GenBank/DDBJ databases">
        <title>De novo Genome Assembly of Clathrus columnatus (Basidiomycota, Fungi) Using Illumina and Nanopore Sequence Data.</title>
        <authorList>
            <person name="Ogiso-Tanaka E."/>
            <person name="Itagaki H."/>
            <person name="Hosoya T."/>
            <person name="Hosaka K."/>
        </authorList>
    </citation>
    <scope>NUCLEOTIDE SEQUENCE</scope>
    <source>
        <strain evidence="2">MO-923</strain>
    </source>
</reference>
<comment type="caution">
    <text evidence="2">The sequence shown here is derived from an EMBL/GenBank/DDBJ whole genome shotgun (WGS) entry which is preliminary data.</text>
</comment>
<sequence>MTNGGGTSEEERCQKLSSQLGIKREQSLSPSKLDTFQLIQAHTPLCELPRRLEKSEEEKRPHYRDPVLVLGGIKDNVRKIAEGQKVDFSKIQFGSIMVFHDPRNWSLDIQVMLDILQSKTRSPGGPRGKPIKPVELIFCNPDLLWRGSFQTPRLGQGAFIAGFQAIYHSLTGEYYPCIQYGKPLSSTFEYAEAHLMRHLNVRFPHITSLPKMYMIGDISGANAANWSSVLVHTGVYDPETGPPAHSPTHQAANVEEAVKLVLEQEGYLT</sequence>
<protein>
    <submittedName>
        <fullName evidence="2">Uncharacterized protein</fullName>
    </submittedName>
</protein>
<dbReference type="GO" id="GO:0046474">
    <property type="term" value="P:glycerophospholipid biosynthetic process"/>
    <property type="evidence" value="ECO:0007669"/>
    <property type="project" value="TreeGrafter"/>
</dbReference>
<dbReference type="Gene3D" id="3.40.50.1000">
    <property type="entry name" value="HAD superfamily/HAD-like"/>
    <property type="match status" value="4"/>
</dbReference>
<dbReference type="SUPFAM" id="SSF56784">
    <property type="entry name" value="HAD-like"/>
    <property type="match status" value="1"/>
</dbReference>
<dbReference type="InterPro" id="IPR023214">
    <property type="entry name" value="HAD_sf"/>
</dbReference>
<dbReference type="PANTHER" id="PTHR14269">
    <property type="entry name" value="CDP-DIACYLGLYCEROL--GLYCEROL-3-PHOSPHATE 3-PHOSPHATIDYLTRANSFERASE-RELATED"/>
    <property type="match status" value="1"/>
</dbReference>
<dbReference type="PANTHER" id="PTHR14269:SF4">
    <property type="entry name" value="CAT EYE SYNDROME CRITICAL REGION PROTEIN 5"/>
    <property type="match status" value="1"/>
</dbReference>
<dbReference type="GO" id="GO:0005739">
    <property type="term" value="C:mitochondrion"/>
    <property type="evidence" value="ECO:0007669"/>
    <property type="project" value="TreeGrafter"/>
</dbReference>
<name>A0AAV5A408_9AGAM</name>
<dbReference type="EMBL" id="BPWL01000002">
    <property type="protein sequence ID" value="GJJ07766.1"/>
    <property type="molecule type" value="Genomic_DNA"/>
</dbReference>
<accession>A0AAV5A408</accession>
<dbReference type="Pfam" id="PF13242">
    <property type="entry name" value="Hydrolase_like"/>
    <property type="match status" value="1"/>
</dbReference>
<gene>
    <name evidence="2" type="ORF">Clacol_001971</name>
</gene>
<keyword evidence="3" id="KW-1185">Reference proteome</keyword>
<evidence type="ECO:0000256" key="1">
    <source>
        <dbReference type="SAM" id="MobiDB-lite"/>
    </source>
</evidence>